<protein>
    <submittedName>
        <fullName evidence="3">SGNH/GDSL hydrolase family protein</fullName>
        <ecNumber evidence="3">3.1.-.-</ecNumber>
    </submittedName>
</protein>
<dbReference type="PANTHER" id="PTHR37981:SF1">
    <property type="entry name" value="SGNH HYDROLASE-TYPE ESTERASE DOMAIN-CONTAINING PROTEIN"/>
    <property type="match status" value="1"/>
</dbReference>
<dbReference type="RefSeq" id="WP_170296083.1">
    <property type="nucleotide sequence ID" value="NZ_BAAANI010000002.1"/>
</dbReference>
<dbReference type="EC" id="3.1.-.-" evidence="3"/>
<dbReference type="EMBL" id="JBHMBL010000002">
    <property type="protein sequence ID" value="MFB9642977.1"/>
    <property type="molecule type" value="Genomic_DNA"/>
</dbReference>
<accession>A0ABV5SS09</accession>
<evidence type="ECO:0000256" key="1">
    <source>
        <dbReference type="SAM" id="SignalP"/>
    </source>
</evidence>
<comment type="caution">
    <text evidence="3">The sequence shown here is derived from an EMBL/GenBank/DDBJ whole genome shotgun (WGS) entry which is preliminary data.</text>
</comment>
<gene>
    <name evidence="3" type="ORF">ACFFQV_11815</name>
</gene>
<sequence>MSARKGIAAVVATVAIAALAFAGAAPAYAAKGGGKPGGGGGGKELAYVALGDSFAAGQGGGSYLDTSCYRSNNSYPKRLDASRTLKLTAFPACSGASTVETLAQVPAIPVGTQRVTLTVGGNDVGFASVMQNCFVFVSTTNCEADLANAEAMVNDGTMYDRIESVLQAIRAKVGAQAKIVVVGYPKLFHQPSNYAYAPRVNEDTGALNDVAQAAAAANGAVFVDVEAAFAGHGIGSSSPWINAFSIFNTTAAFHPNSTGYANYATLLTPALG</sequence>
<keyword evidence="3" id="KW-0378">Hydrolase</keyword>
<evidence type="ECO:0000313" key="4">
    <source>
        <dbReference type="Proteomes" id="UP001589667"/>
    </source>
</evidence>
<dbReference type="Gene3D" id="3.40.50.1110">
    <property type="entry name" value="SGNH hydrolase"/>
    <property type="match status" value="1"/>
</dbReference>
<reference evidence="3 4" key="1">
    <citation type="submission" date="2024-09" db="EMBL/GenBank/DDBJ databases">
        <authorList>
            <person name="Sun Q."/>
            <person name="Mori K."/>
        </authorList>
    </citation>
    <scope>NUCLEOTIDE SEQUENCE [LARGE SCALE GENOMIC DNA]</scope>
    <source>
        <strain evidence="3 4">JCM 14321</strain>
    </source>
</reference>
<dbReference type="InterPro" id="IPR037460">
    <property type="entry name" value="SEST-like"/>
</dbReference>
<dbReference type="GO" id="GO:0016787">
    <property type="term" value="F:hydrolase activity"/>
    <property type="evidence" value="ECO:0007669"/>
    <property type="project" value="UniProtKB-KW"/>
</dbReference>
<dbReference type="Proteomes" id="UP001589667">
    <property type="component" value="Unassembled WGS sequence"/>
</dbReference>
<dbReference type="SUPFAM" id="SSF52266">
    <property type="entry name" value="SGNH hydrolase"/>
    <property type="match status" value="1"/>
</dbReference>
<dbReference type="Pfam" id="PF13472">
    <property type="entry name" value="Lipase_GDSL_2"/>
    <property type="match status" value="1"/>
</dbReference>
<evidence type="ECO:0000313" key="3">
    <source>
        <dbReference type="EMBL" id="MFB9642977.1"/>
    </source>
</evidence>
<evidence type="ECO:0000259" key="2">
    <source>
        <dbReference type="Pfam" id="PF13472"/>
    </source>
</evidence>
<dbReference type="PANTHER" id="PTHR37981">
    <property type="entry name" value="LIPASE 2"/>
    <property type="match status" value="1"/>
</dbReference>
<dbReference type="CDD" id="cd01823">
    <property type="entry name" value="SEST_like"/>
    <property type="match status" value="1"/>
</dbReference>
<feature type="domain" description="SGNH hydrolase-type esterase" evidence="2">
    <location>
        <begin position="49"/>
        <end position="261"/>
    </location>
</feature>
<organism evidence="3 4">
    <name type="scientific">Agromyces lapidis</name>
    <dbReference type="NCBI Taxonomy" id="279574"/>
    <lineage>
        <taxon>Bacteria</taxon>
        <taxon>Bacillati</taxon>
        <taxon>Actinomycetota</taxon>
        <taxon>Actinomycetes</taxon>
        <taxon>Micrococcales</taxon>
        <taxon>Microbacteriaceae</taxon>
        <taxon>Agromyces</taxon>
    </lineage>
</organism>
<dbReference type="InterPro" id="IPR013830">
    <property type="entry name" value="SGNH_hydro"/>
</dbReference>
<dbReference type="InterPro" id="IPR036514">
    <property type="entry name" value="SGNH_hydro_sf"/>
</dbReference>
<keyword evidence="4" id="KW-1185">Reference proteome</keyword>
<feature type="signal peptide" evidence="1">
    <location>
        <begin position="1"/>
        <end position="29"/>
    </location>
</feature>
<keyword evidence="1" id="KW-0732">Signal</keyword>
<feature type="chain" id="PRO_5046476380" evidence="1">
    <location>
        <begin position="30"/>
        <end position="272"/>
    </location>
</feature>
<proteinExistence type="predicted"/>
<name>A0ABV5SS09_9MICO</name>